<evidence type="ECO:0000313" key="3">
    <source>
        <dbReference type="Proteomes" id="UP000184694"/>
    </source>
</evidence>
<evidence type="ECO:0000313" key="2">
    <source>
        <dbReference type="EMBL" id="SIO25645.1"/>
    </source>
</evidence>
<sequence>MTAKKESITEVGGAIAPLFNSAEVGKTTKAFRSLGEEADATSERLDSVKGVGRMERLNKVVGKTANSAKWLYGKIGGLLKIESKFAGVNAMTAQQVTLARSLGVSAKGLETWEGLASSAGLSAGSAGKMIKEMNEKFGKAKISGKDKAFGGAFKELGLSLKELESMSPEQKFMKITSALKEMGDQDKAKSLAQQIFSGDGSQFIGSLQKTKVSLETLYNEQAKLSVLTEEGRQGSEKYSNAMSSISTVVSSVKAEFCGLMGGALEPYVKNLAPKIGELFNEHRGNIKKFGQMIGAALPKIAEVVFSLVGVLTSAGSAIGSVFDSFGGFGAVAAEIGGALEQTIKTLGPKIGALINEHKDDIKKFGQMLGEALPKIGEFALSLLGVLASVGSVILKVIDAVGGFGTVAAVVGGVMSAKFAFSGYKMVKTIWDIGQAVAPLASSVLPHLGSVFVGVGKSIGSVATGVLPYLGSMLGGISQAIVPLASNALPLLGSMFASVGSTLASIGSTVFPMLLTGLRTITAAFMSNPIGLAIGLIGFAIGRVFTMWDDLKKAFMEGGVLKAIGTFFGFGGDDEEEKEKKSKTRRVVGDSVSKEFVTQDGSDAVGYSISGEKVPRYNSKELIPKPVPMASSTETKQLNDNRNVTINVYASEGQSSKEVAQSVHAEFMNTSGEMFDYA</sequence>
<dbReference type="RefSeq" id="WP_074217107.1">
    <property type="nucleotide sequence ID" value="NZ_FSRG01000006.1"/>
</dbReference>
<dbReference type="AlphaFoldDB" id="A0A1N6I158"/>
<evidence type="ECO:0000256" key="1">
    <source>
        <dbReference type="SAM" id="Phobius"/>
    </source>
</evidence>
<feature type="transmembrane region" description="Helical" evidence="1">
    <location>
        <begin position="400"/>
        <end position="420"/>
    </location>
</feature>
<feature type="transmembrane region" description="Helical" evidence="1">
    <location>
        <begin position="520"/>
        <end position="545"/>
    </location>
</feature>
<dbReference type="Proteomes" id="UP000184694">
    <property type="component" value="Unassembled WGS sequence"/>
</dbReference>
<feature type="transmembrane region" description="Helical" evidence="1">
    <location>
        <begin position="375"/>
        <end position="394"/>
    </location>
</feature>
<dbReference type="OrthoDB" id="5443872at2"/>
<dbReference type="EMBL" id="FSRG01000006">
    <property type="protein sequence ID" value="SIO25645.1"/>
    <property type="molecule type" value="Genomic_DNA"/>
</dbReference>
<keyword evidence="1" id="KW-0472">Membrane</keyword>
<protein>
    <submittedName>
        <fullName evidence="2">Uncharacterized protein</fullName>
    </submittedName>
</protein>
<keyword evidence="1" id="KW-1133">Transmembrane helix</keyword>
<dbReference type="STRING" id="1121457.SAMN02745161_2327"/>
<feature type="transmembrane region" description="Helical" evidence="1">
    <location>
        <begin position="458"/>
        <end position="476"/>
    </location>
</feature>
<accession>A0A1N6I158</accession>
<feature type="transmembrane region" description="Helical" evidence="1">
    <location>
        <begin position="432"/>
        <end position="452"/>
    </location>
</feature>
<feature type="transmembrane region" description="Helical" evidence="1">
    <location>
        <begin position="488"/>
        <end position="514"/>
    </location>
</feature>
<keyword evidence="3" id="KW-1185">Reference proteome</keyword>
<reference evidence="3" key="1">
    <citation type="submission" date="2016-11" db="EMBL/GenBank/DDBJ databases">
        <authorList>
            <person name="Varghese N."/>
            <person name="Submissions S."/>
        </authorList>
    </citation>
    <scope>NUCLEOTIDE SEQUENCE [LARGE SCALE GENOMIC DNA]</scope>
    <source>
        <strain evidence="3">DSM 17456</strain>
    </source>
</reference>
<organism evidence="2 3">
    <name type="scientific">Halodesulfovibrio marinisediminis DSM 17456</name>
    <dbReference type="NCBI Taxonomy" id="1121457"/>
    <lineage>
        <taxon>Bacteria</taxon>
        <taxon>Pseudomonadati</taxon>
        <taxon>Thermodesulfobacteriota</taxon>
        <taxon>Desulfovibrionia</taxon>
        <taxon>Desulfovibrionales</taxon>
        <taxon>Desulfovibrionaceae</taxon>
        <taxon>Halodesulfovibrio</taxon>
    </lineage>
</organism>
<name>A0A1N6I158_9BACT</name>
<proteinExistence type="predicted"/>
<gene>
    <name evidence="2" type="ORF">SAMN02745161_2327</name>
</gene>
<keyword evidence="1" id="KW-0812">Transmembrane</keyword>